<dbReference type="RefSeq" id="WP_089205031.1">
    <property type="nucleotide sequence ID" value="NZ_FZOD01000001.1"/>
</dbReference>
<evidence type="ECO:0000313" key="1">
    <source>
        <dbReference type="EMBL" id="SNR88327.1"/>
    </source>
</evidence>
<reference evidence="1 2" key="1">
    <citation type="submission" date="2017-06" db="EMBL/GenBank/DDBJ databases">
        <authorList>
            <person name="Kim H.J."/>
            <person name="Triplett B.A."/>
        </authorList>
    </citation>
    <scope>NUCLEOTIDE SEQUENCE [LARGE SCALE GENOMIC DNA]</scope>
    <source>
        <strain evidence="1 2">CGMCC 4.2132</strain>
    </source>
</reference>
<accession>A0A238ZY62</accession>
<dbReference type="AlphaFoldDB" id="A0A238ZY62"/>
<sequence>MAGGPLTLHSKRFDAERRNVAAAGRRPGTGGLSTFRTVGAAASADRYGTALPAGATAVAVIVSQTFPIVAPSALGQLVLAAVAVAARVVTGKNVSIS</sequence>
<keyword evidence="2" id="KW-1185">Reference proteome</keyword>
<evidence type="ECO:0000313" key="2">
    <source>
        <dbReference type="Proteomes" id="UP000198282"/>
    </source>
</evidence>
<organism evidence="1 2">
    <name type="scientific">Streptosporangium subroseum</name>
    <dbReference type="NCBI Taxonomy" id="106412"/>
    <lineage>
        <taxon>Bacteria</taxon>
        <taxon>Bacillati</taxon>
        <taxon>Actinomycetota</taxon>
        <taxon>Actinomycetes</taxon>
        <taxon>Streptosporangiales</taxon>
        <taxon>Streptosporangiaceae</taxon>
        <taxon>Streptosporangium</taxon>
    </lineage>
</organism>
<name>A0A238ZY62_9ACTN</name>
<dbReference type="Proteomes" id="UP000198282">
    <property type="component" value="Unassembled WGS sequence"/>
</dbReference>
<proteinExistence type="predicted"/>
<gene>
    <name evidence="1" type="ORF">SAMN05216276_10012</name>
</gene>
<protein>
    <submittedName>
        <fullName evidence="1">Uncharacterized protein</fullName>
    </submittedName>
</protein>
<dbReference type="EMBL" id="FZOD01000001">
    <property type="protein sequence ID" value="SNR88327.1"/>
    <property type="molecule type" value="Genomic_DNA"/>
</dbReference>